<dbReference type="PANTHER" id="PTHR30537:SF3">
    <property type="entry name" value="TRANSCRIPTIONAL REGULATORY PROTEIN"/>
    <property type="match status" value="1"/>
</dbReference>
<name>A0A919AQ82_9PROT</name>
<keyword evidence="3" id="KW-0238">DNA-binding</keyword>
<dbReference type="InterPro" id="IPR005119">
    <property type="entry name" value="LysR_subst-bd"/>
</dbReference>
<dbReference type="PANTHER" id="PTHR30537">
    <property type="entry name" value="HTH-TYPE TRANSCRIPTIONAL REGULATOR"/>
    <property type="match status" value="1"/>
</dbReference>
<protein>
    <submittedName>
        <fullName evidence="7">LysR family transcriptional regulator</fullName>
    </submittedName>
</protein>
<proteinExistence type="inferred from homology"/>
<dbReference type="GO" id="GO:0043565">
    <property type="term" value="F:sequence-specific DNA binding"/>
    <property type="evidence" value="ECO:0007669"/>
    <property type="project" value="TreeGrafter"/>
</dbReference>
<dbReference type="SUPFAM" id="SSF46785">
    <property type="entry name" value="Winged helix' DNA-binding domain"/>
    <property type="match status" value="1"/>
</dbReference>
<comment type="caution">
    <text evidence="7">The sequence shown here is derived from an EMBL/GenBank/DDBJ whole genome shotgun (WGS) entry which is preliminary data.</text>
</comment>
<reference evidence="7" key="1">
    <citation type="journal article" date="2014" name="Int. J. Syst. Evol. Microbiol.">
        <title>Complete genome sequence of Corynebacterium casei LMG S-19264T (=DSM 44701T), isolated from a smear-ripened cheese.</title>
        <authorList>
            <consortium name="US DOE Joint Genome Institute (JGI-PGF)"/>
            <person name="Walter F."/>
            <person name="Albersmeier A."/>
            <person name="Kalinowski J."/>
            <person name="Ruckert C."/>
        </authorList>
    </citation>
    <scope>NUCLEOTIDE SEQUENCE</scope>
    <source>
        <strain evidence="7">KCTC 42590</strain>
    </source>
</reference>
<dbReference type="EMBL" id="BNCI01000001">
    <property type="protein sequence ID" value="GHF19218.1"/>
    <property type="molecule type" value="Genomic_DNA"/>
</dbReference>
<dbReference type="InterPro" id="IPR000847">
    <property type="entry name" value="LysR_HTH_N"/>
</dbReference>
<dbReference type="Proteomes" id="UP000630923">
    <property type="component" value="Unassembled WGS sequence"/>
</dbReference>
<dbReference type="SUPFAM" id="SSF53850">
    <property type="entry name" value="Periplasmic binding protein-like II"/>
    <property type="match status" value="1"/>
</dbReference>
<accession>A0A919AQ82</accession>
<evidence type="ECO:0000259" key="6">
    <source>
        <dbReference type="Pfam" id="PF03466"/>
    </source>
</evidence>
<dbReference type="InterPro" id="IPR036388">
    <property type="entry name" value="WH-like_DNA-bd_sf"/>
</dbReference>
<evidence type="ECO:0000313" key="8">
    <source>
        <dbReference type="Proteomes" id="UP000630923"/>
    </source>
</evidence>
<dbReference type="RefSeq" id="WP_191250883.1">
    <property type="nucleotide sequence ID" value="NZ_BNCI01000001.1"/>
</dbReference>
<keyword evidence="2" id="KW-0805">Transcription regulation</keyword>
<reference evidence="7" key="2">
    <citation type="submission" date="2020-09" db="EMBL/GenBank/DDBJ databases">
        <authorList>
            <person name="Sun Q."/>
            <person name="Kim S."/>
        </authorList>
    </citation>
    <scope>NUCLEOTIDE SEQUENCE</scope>
    <source>
        <strain evidence="7">KCTC 42590</strain>
    </source>
</reference>
<dbReference type="InterPro" id="IPR058163">
    <property type="entry name" value="LysR-type_TF_proteobact-type"/>
</dbReference>
<evidence type="ECO:0000313" key="7">
    <source>
        <dbReference type="EMBL" id="GHF19218.1"/>
    </source>
</evidence>
<sequence length="302" mass="33785">MKAWDDYQFILSLARTGTLRGAAKLMGVNHSTVSRRIQALNDAYNHNVFEQVAGGYQATQTGEILVKAAEKMEALAEETNHLISTQDMHHQGGIDVSLPEAYADYLLADDISAFCRTYPDIKLRIDSSFTLVDLDKSEADVVIRGSDTPPDHLVGRRLFPYAIGFYSTDAYLRTAPEEDRCWVGGMDEKWHRELLALSPYPNHPLQLQLKDITARHRIVARGFGMYVGPCFLGDTDPTVRRLPGTKPLLQQDLWILTHPDLRTSPRIKTLISFLTKALLEKKDIIQGTNTPAAVPNDNSVPL</sequence>
<keyword evidence="8" id="KW-1185">Reference proteome</keyword>
<evidence type="ECO:0000256" key="2">
    <source>
        <dbReference type="ARBA" id="ARBA00023015"/>
    </source>
</evidence>
<dbReference type="Gene3D" id="3.40.190.290">
    <property type="match status" value="1"/>
</dbReference>
<evidence type="ECO:0000259" key="5">
    <source>
        <dbReference type="Pfam" id="PF00126"/>
    </source>
</evidence>
<keyword evidence="4" id="KW-0804">Transcription</keyword>
<dbReference type="AlphaFoldDB" id="A0A919AQ82"/>
<organism evidence="7 8">
    <name type="scientific">Kordiimonas sediminis</name>
    <dbReference type="NCBI Taxonomy" id="1735581"/>
    <lineage>
        <taxon>Bacteria</taxon>
        <taxon>Pseudomonadati</taxon>
        <taxon>Pseudomonadota</taxon>
        <taxon>Alphaproteobacteria</taxon>
        <taxon>Kordiimonadales</taxon>
        <taxon>Kordiimonadaceae</taxon>
        <taxon>Kordiimonas</taxon>
    </lineage>
</organism>
<evidence type="ECO:0000256" key="3">
    <source>
        <dbReference type="ARBA" id="ARBA00023125"/>
    </source>
</evidence>
<evidence type="ECO:0000256" key="1">
    <source>
        <dbReference type="ARBA" id="ARBA00009437"/>
    </source>
</evidence>
<dbReference type="GO" id="GO:0006351">
    <property type="term" value="P:DNA-templated transcription"/>
    <property type="evidence" value="ECO:0007669"/>
    <property type="project" value="TreeGrafter"/>
</dbReference>
<dbReference type="InterPro" id="IPR036390">
    <property type="entry name" value="WH_DNA-bd_sf"/>
</dbReference>
<dbReference type="Gene3D" id="1.10.10.10">
    <property type="entry name" value="Winged helix-like DNA-binding domain superfamily/Winged helix DNA-binding domain"/>
    <property type="match status" value="1"/>
</dbReference>
<dbReference type="Pfam" id="PF00126">
    <property type="entry name" value="HTH_1"/>
    <property type="match status" value="1"/>
</dbReference>
<comment type="similarity">
    <text evidence="1">Belongs to the LysR transcriptional regulatory family.</text>
</comment>
<feature type="domain" description="LysR substrate-binding" evidence="6">
    <location>
        <begin position="91"/>
        <end position="277"/>
    </location>
</feature>
<gene>
    <name evidence="7" type="ORF">GCM10017044_12220</name>
</gene>
<dbReference type="GO" id="GO:0003700">
    <property type="term" value="F:DNA-binding transcription factor activity"/>
    <property type="evidence" value="ECO:0007669"/>
    <property type="project" value="InterPro"/>
</dbReference>
<dbReference type="Pfam" id="PF03466">
    <property type="entry name" value="LysR_substrate"/>
    <property type="match status" value="1"/>
</dbReference>
<feature type="domain" description="HTH lysR-type" evidence="5">
    <location>
        <begin position="5"/>
        <end position="63"/>
    </location>
</feature>
<evidence type="ECO:0000256" key="4">
    <source>
        <dbReference type="ARBA" id="ARBA00023163"/>
    </source>
</evidence>